<evidence type="ECO:0000313" key="3">
    <source>
        <dbReference type="Proteomes" id="UP001596524"/>
    </source>
</evidence>
<proteinExistence type="predicted"/>
<feature type="region of interest" description="Disordered" evidence="1">
    <location>
        <begin position="107"/>
        <end position="170"/>
    </location>
</feature>
<reference evidence="3" key="1">
    <citation type="journal article" date="2019" name="Int. J. Syst. Evol. Microbiol.">
        <title>The Global Catalogue of Microorganisms (GCM) 10K type strain sequencing project: providing services to taxonomists for standard genome sequencing and annotation.</title>
        <authorList>
            <consortium name="The Broad Institute Genomics Platform"/>
            <consortium name="The Broad Institute Genome Sequencing Center for Infectious Disease"/>
            <person name="Wu L."/>
            <person name="Ma J."/>
        </authorList>
    </citation>
    <scope>NUCLEOTIDE SEQUENCE [LARGE SCALE GENOMIC DNA]</scope>
    <source>
        <strain evidence="3">FCH27</strain>
    </source>
</reference>
<organism evidence="2 3">
    <name type="scientific">Nocardioides astragali</name>
    <dbReference type="NCBI Taxonomy" id="1776736"/>
    <lineage>
        <taxon>Bacteria</taxon>
        <taxon>Bacillati</taxon>
        <taxon>Actinomycetota</taxon>
        <taxon>Actinomycetes</taxon>
        <taxon>Propionibacteriales</taxon>
        <taxon>Nocardioidaceae</taxon>
        <taxon>Nocardioides</taxon>
    </lineage>
</organism>
<dbReference type="Proteomes" id="UP001596524">
    <property type="component" value="Unassembled WGS sequence"/>
</dbReference>
<evidence type="ECO:0000256" key="1">
    <source>
        <dbReference type="SAM" id="MobiDB-lite"/>
    </source>
</evidence>
<evidence type="ECO:0008006" key="4">
    <source>
        <dbReference type="Google" id="ProtNLM"/>
    </source>
</evidence>
<evidence type="ECO:0000313" key="2">
    <source>
        <dbReference type="EMBL" id="MFC7358866.1"/>
    </source>
</evidence>
<sequence>MPYEDWEQDEIRADLTNMYRAGKEVLPQRATHVAGVADRMTTAIASANTRSAQMGDHQVLTDVLWMAADCQAGMAATVTTINNLALAVVAQADDFRDRDDFARSVFNGLEPDLQGPPDPLPTAPSTVDQAETTEDGSPDAEANPDVQSPEEELEDRDLELDAYQNFGGED</sequence>
<protein>
    <recommendedName>
        <fullName evidence="4">YbaB/EbfC family DNA-binding protein</fullName>
    </recommendedName>
</protein>
<name>A0ABW2N1T3_9ACTN</name>
<dbReference type="RefSeq" id="WP_255890359.1">
    <property type="nucleotide sequence ID" value="NZ_JAFMZM010000003.1"/>
</dbReference>
<feature type="compositionally biased region" description="Acidic residues" evidence="1">
    <location>
        <begin position="148"/>
        <end position="160"/>
    </location>
</feature>
<keyword evidence="3" id="KW-1185">Reference proteome</keyword>
<dbReference type="EMBL" id="JBHTCH010000001">
    <property type="protein sequence ID" value="MFC7358866.1"/>
    <property type="molecule type" value="Genomic_DNA"/>
</dbReference>
<accession>A0ABW2N1T3</accession>
<gene>
    <name evidence="2" type="ORF">ACFQO6_01185</name>
</gene>
<comment type="caution">
    <text evidence="2">The sequence shown here is derived from an EMBL/GenBank/DDBJ whole genome shotgun (WGS) entry which is preliminary data.</text>
</comment>